<dbReference type="InterPro" id="IPR036412">
    <property type="entry name" value="HAD-like_sf"/>
</dbReference>
<accession>A0A2T1C2G0</accession>
<gene>
    <name evidence="1" type="ORF">C7B64_13115</name>
</gene>
<proteinExistence type="predicted"/>
<name>A0A2T1C2G0_9CYAN</name>
<sequence>MLFSQPTILALDFDGVICNGMSEYLATSWQTYGRIWGLETSEMPDSLGDRFSKFRPLIETGWEMPVLIRALILNIPETEITQNWSSVCQNILDRDHLTSLEIAKQLDGLRDEWIERDVDSWLALHEFYPGIVERLKGLFDSPTKLVIITTKEGRFVDEILNQQAIRIDRINIFGKEQKRPKSATLKQLIAQNQDEVIWFVEDRYQTLQKIVANPDLVSVKLYLADWGYNTARERQLARIDSKVKLISLVDFSQDFSQWDRDQL</sequence>
<keyword evidence="2" id="KW-1185">Reference proteome</keyword>
<dbReference type="AlphaFoldDB" id="A0A2T1C2G0"/>
<dbReference type="InterPro" id="IPR023214">
    <property type="entry name" value="HAD_sf"/>
</dbReference>
<dbReference type="OrthoDB" id="368044at2"/>
<dbReference type="Gene3D" id="3.40.50.1000">
    <property type="entry name" value="HAD superfamily/HAD-like"/>
    <property type="match status" value="1"/>
</dbReference>
<dbReference type="EMBL" id="PVWJ01000060">
    <property type="protein sequence ID" value="PSB02449.1"/>
    <property type="molecule type" value="Genomic_DNA"/>
</dbReference>
<dbReference type="RefSeq" id="WP_106289128.1">
    <property type="nucleotide sequence ID" value="NZ_PVWJ01000060.1"/>
</dbReference>
<dbReference type="SUPFAM" id="SSF56784">
    <property type="entry name" value="HAD-like"/>
    <property type="match status" value="1"/>
</dbReference>
<evidence type="ECO:0000313" key="1">
    <source>
        <dbReference type="EMBL" id="PSB02449.1"/>
    </source>
</evidence>
<protein>
    <submittedName>
        <fullName evidence="1">Haloacid dehalogenase</fullName>
    </submittedName>
</protein>
<reference evidence="1 2" key="2">
    <citation type="submission" date="2018-03" db="EMBL/GenBank/DDBJ databases">
        <title>The ancient ancestry and fast evolution of plastids.</title>
        <authorList>
            <person name="Moore K.R."/>
            <person name="Magnabosco C."/>
            <person name="Momper L."/>
            <person name="Gold D.A."/>
            <person name="Bosak T."/>
            <person name="Fournier G.P."/>
        </authorList>
    </citation>
    <scope>NUCLEOTIDE SEQUENCE [LARGE SCALE GENOMIC DNA]</scope>
    <source>
        <strain evidence="1 2">CCAP 1448/3</strain>
    </source>
</reference>
<evidence type="ECO:0000313" key="2">
    <source>
        <dbReference type="Proteomes" id="UP000238762"/>
    </source>
</evidence>
<dbReference type="Proteomes" id="UP000238762">
    <property type="component" value="Unassembled WGS sequence"/>
</dbReference>
<organism evidence="1 2">
    <name type="scientific">Merismopedia glauca CCAP 1448/3</name>
    <dbReference type="NCBI Taxonomy" id="1296344"/>
    <lineage>
        <taxon>Bacteria</taxon>
        <taxon>Bacillati</taxon>
        <taxon>Cyanobacteriota</taxon>
        <taxon>Cyanophyceae</taxon>
        <taxon>Synechococcales</taxon>
        <taxon>Merismopediaceae</taxon>
        <taxon>Merismopedia</taxon>
    </lineage>
</organism>
<reference evidence="1 2" key="1">
    <citation type="submission" date="2018-02" db="EMBL/GenBank/DDBJ databases">
        <authorList>
            <person name="Cohen D.B."/>
            <person name="Kent A.D."/>
        </authorList>
    </citation>
    <scope>NUCLEOTIDE SEQUENCE [LARGE SCALE GENOMIC DNA]</scope>
    <source>
        <strain evidence="1 2">CCAP 1448/3</strain>
    </source>
</reference>
<comment type="caution">
    <text evidence="1">The sequence shown here is derived from an EMBL/GenBank/DDBJ whole genome shotgun (WGS) entry which is preliminary data.</text>
</comment>